<evidence type="ECO:0000313" key="3">
    <source>
        <dbReference type="EMBL" id="KAG5458626.1"/>
    </source>
</evidence>
<dbReference type="Proteomes" id="UP000673691">
    <property type="component" value="Unassembled WGS sequence"/>
</dbReference>
<organism evidence="3 4">
    <name type="scientific">Olpidium bornovanus</name>
    <dbReference type="NCBI Taxonomy" id="278681"/>
    <lineage>
        <taxon>Eukaryota</taxon>
        <taxon>Fungi</taxon>
        <taxon>Fungi incertae sedis</taxon>
        <taxon>Olpidiomycota</taxon>
        <taxon>Olpidiomycotina</taxon>
        <taxon>Olpidiomycetes</taxon>
        <taxon>Olpidiales</taxon>
        <taxon>Olpidiaceae</taxon>
        <taxon>Olpidium</taxon>
    </lineage>
</organism>
<sequence>MSLIEGSDLQSLMQKHEMDIEVLRKEHAREIDRVKLDQETEQKNLIGLLQRNNSSLESKCDKLQAHIKTLEVRIKDLIGTIDNKNRLLNEREEAKIRSDAEFQRLLDIANEKANSLSQEKEHLRHKVIRLNLDARGEGENTIENMLKRISRASPLLDIYQTPVVRGAKHRSHNLSETRKSLRKRRRSKGRLRTCRRSTSSCCRSTSR</sequence>
<protein>
    <submittedName>
        <fullName evidence="3">Uncharacterized protein</fullName>
    </submittedName>
</protein>
<name>A0A8H7ZSM6_9FUNG</name>
<accession>A0A8H7ZSM6</accession>
<gene>
    <name evidence="3" type="ORF">BJ554DRAFT_1117</name>
</gene>
<evidence type="ECO:0000313" key="4">
    <source>
        <dbReference type="Proteomes" id="UP000673691"/>
    </source>
</evidence>
<feature type="coiled-coil region" evidence="1">
    <location>
        <begin position="106"/>
        <end position="133"/>
    </location>
</feature>
<feature type="region of interest" description="Disordered" evidence="2">
    <location>
        <begin position="166"/>
        <end position="207"/>
    </location>
</feature>
<evidence type="ECO:0000256" key="2">
    <source>
        <dbReference type="SAM" id="MobiDB-lite"/>
    </source>
</evidence>
<keyword evidence="1" id="KW-0175">Coiled coil</keyword>
<keyword evidence="4" id="KW-1185">Reference proteome</keyword>
<dbReference type="OrthoDB" id="5547502at2759"/>
<dbReference type="AlphaFoldDB" id="A0A8H7ZSM6"/>
<feature type="compositionally biased region" description="Basic residues" evidence="2">
    <location>
        <begin position="180"/>
        <end position="195"/>
    </location>
</feature>
<proteinExistence type="predicted"/>
<evidence type="ECO:0000256" key="1">
    <source>
        <dbReference type="SAM" id="Coils"/>
    </source>
</evidence>
<dbReference type="EMBL" id="JAEFCI010008176">
    <property type="protein sequence ID" value="KAG5458626.1"/>
    <property type="molecule type" value="Genomic_DNA"/>
</dbReference>
<reference evidence="3 4" key="1">
    <citation type="journal article" name="Sci. Rep.">
        <title>Genome-scale phylogenetic analyses confirm Olpidium as the closest living zoosporic fungus to the non-flagellated, terrestrial fungi.</title>
        <authorList>
            <person name="Chang Y."/>
            <person name="Rochon D."/>
            <person name="Sekimoto S."/>
            <person name="Wang Y."/>
            <person name="Chovatia M."/>
            <person name="Sandor L."/>
            <person name="Salamov A."/>
            <person name="Grigoriev I.V."/>
            <person name="Stajich J.E."/>
            <person name="Spatafora J.W."/>
        </authorList>
    </citation>
    <scope>NUCLEOTIDE SEQUENCE [LARGE SCALE GENOMIC DNA]</scope>
    <source>
        <strain evidence="3">S191</strain>
    </source>
</reference>
<feature type="compositionally biased region" description="Low complexity" evidence="2">
    <location>
        <begin position="196"/>
        <end position="207"/>
    </location>
</feature>
<comment type="caution">
    <text evidence="3">The sequence shown here is derived from an EMBL/GenBank/DDBJ whole genome shotgun (WGS) entry which is preliminary data.</text>
</comment>
<feature type="coiled-coil region" evidence="1">
    <location>
        <begin position="13"/>
        <end position="80"/>
    </location>
</feature>